<evidence type="ECO:0000256" key="2">
    <source>
        <dbReference type="ARBA" id="ARBA00022679"/>
    </source>
</evidence>
<sequence length="439" mass="48907">MIGIVADDITGANDIGIMFAKSYYTTDVYRWESEQASLDALSDHPDVLILDTNSRFDPYNVAYDKVYQATKQLQSVGVTQYYNKTCSVFRGNIGAEFDAMLDALGEDFAIIVLGFPKNGRITKKGLHYVHGRLLEQSEFREDPVHPMTESNLVDILQAQTKRKVGSISFDVVEKGADTLRQTIEQFKETYQYVIVDVTDQEDLYTIAQAVYQEKVIAGSSALAEELPKVIGKRSEQTMNMIGDLYDPSKGLLCTAGSLMPQTLEQIEYMRHRGTCVIEMDSLALLDDQQRGEVQRRLISACVTEMNQGKDVVLHSTNDQEKVKKTKHEAARKGISNSEISQLVSRTLSEITVAVMNNTGQKSFVIAGGDTSAAACRALGIKSMRVWREIQPGLPSCFSLSPCPMHFVLKSGSFGDVDFIERAFQHLKKDIQKDQGAHRS</sequence>
<evidence type="ECO:0000256" key="5">
    <source>
        <dbReference type="ARBA" id="ARBA00022840"/>
    </source>
</evidence>
<keyword evidence="2" id="KW-0808">Transferase</keyword>
<dbReference type="GO" id="GO:0016301">
    <property type="term" value="F:kinase activity"/>
    <property type="evidence" value="ECO:0007669"/>
    <property type="project" value="UniProtKB-KW"/>
</dbReference>
<keyword evidence="3" id="KW-0547">Nucleotide-binding</keyword>
<evidence type="ECO:0000256" key="1">
    <source>
        <dbReference type="ARBA" id="ARBA00005715"/>
    </source>
</evidence>
<dbReference type="Gene3D" id="3.40.980.20">
    <property type="entry name" value="Four-carbon acid sugar kinase, nucleotide binding domain"/>
    <property type="match status" value="1"/>
</dbReference>
<keyword evidence="4 9" id="KW-0418">Kinase</keyword>
<dbReference type="InterPro" id="IPR031475">
    <property type="entry name" value="NBD_C"/>
</dbReference>
<keyword evidence="10" id="KW-1185">Reference proteome</keyword>
<proteinExistence type="inferred from homology"/>
<evidence type="ECO:0000256" key="3">
    <source>
        <dbReference type="ARBA" id="ARBA00022741"/>
    </source>
</evidence>
<dbReference type="AlphaFoldDB" id="A0A8J2ZY36"/>
<comment type="caution">
    <text evidence="9">The sequence shown here is derived from an EMBL/GenBank/DDBJ whole genome shotgun (WGS) entry which is preliminary data.</text>
</comment>
<dbReference type="EMBL" id="BMFV01000023">
    <property type="protein sequence ID" value="GGH84809.1"/>
    <property type="molecule type" value="Genomic_DNA"/>
</dbReference>
<comment type="similarity">
    <text evidence="1">Belongs to the four-carbon acid sugar kinase family.</text>
</comment>
<dbReference type="InterPro" id="IPR037051">
    <property type="entry name" value="4-carb_acid_sugar_kinase_N_sf"/>
</dbReference>
<feature type="domain" description="Four-carbon acid sugar kinase nucleotide binding" evidence="8">
    <location>
        <begin position="252"/>
        <end position="419"/>
    </location>
</feature>
<dbReference type="InterPro" id="IPR042213">
    <property type="entry name" value="NBD_C_sf"/>
</dbReference>
<feature type="domain" description="Four-carbon acid sugar kinase N-terminal" evidence="7">
    <location>
        <begin position="2"/>
        <end position="226"/>
    </location>
</feature>
<dbReference type="InterPro" id="IPR010737">
    <property type="entry name" value="4-carb_acid_sugar_kinase_N"/>
</dbReference>
<dbReference type="GO" id="GO:0005524">
    <property type="term" value="F:ATP binding"/>
    <property type="evidence" value="ECO:0007669"/>
    <property type="project" value="UniProtKB-KW"/>
</dbReference>
<protein>
    <submittedName>
        <fullName evidence="9">HPr kinase</fullName>
    </submittedName>
</protein>
<dbReference type="SUPFAM" id="SSF142764">
    <property type="entry name" value="YgbK-like"/>
    <property type="match status" value="1"/>
</dbReference>
<dbReference type="RefSeq" id="WP_188498072.1">
    <property type="nucleotide sequence ID" value="NZ_BMFV01000023.1"/>
</dbReference>
<dbReference type="Pfam" id="PF17042">
    <property type="entry name" value="NBD_C"/>
    <property type="match status" value="1"/>
</dbReference>
<dbReference type="Gene3D" id="3.40.50.10840">
    <property type="entry name" value="Putative sugar-binding, N-terminal domain"/>
    <property type="match status" value="1"/>
</dbReference>
<keyword evidence="5" id="KW-0067">ATP-binding</keyword>
<evidence type="ECO:0000256" key="6">
    <source>
        <dbReference type="ARBA" id="ARBA00023277"/>
    </source>
</evidence>
<evidence type="ECO:0000313" key="10">
    <source>
        <dbReference type="Proteomes" id="UP000656813"/>
    </source>
</evidence>
<gene>
    <name evidence="9" type="ORF">GCM10007096_28750</name>
</gene>
<accession>A0A8J2ZY36</accession>
<keyword evidence="6" id="KW-0119">Carbohydrate metabolism</keyword>
<evidence type="ECO:0000259" key="7">
    <source>
        <dbReference type="Pfam" id="PF07005"/>
    </source>
</evidence>
<evidence type="ECO:0000259" key="8">
    <source>
        <dbReference type="Pfam" id="PF17042"/>
    </source>
</evidence>
<evidence type="ECO:0000313" key="9">
    <source>
        <dbReference type="EMBL" id="GGH84809.1"/>
    </source>
</evidence>
<organism evidence="9 10">
    <name type="scientific">Pullulanibacillus pueri</name>
    <dbReference type="NCBI Taxonomy" id="1437324"/>
    <lineage>
        <taxon>Bacteria</taxon>
        <taxon>Bacillati</taxon>
        <taxon>Bacillota</taxon>
        <taxon>Bacilli</taxon>
        <taxon>Bacillales</taxon>
        <taxon>Sporolactobacillaceae</taxon>
        <taxon>Pullulanibacillus</taxon>
    </lineage>
</organism>
<reference evidence="9" key="1">
    <citation type="journal article" date="2014" name="Int. J. Syst. Evol. Microbiol.">
        <title>Complete genome sequence of Corynebacterium casei LMG S-19264T (=DSM 44701T), isolated from a smear-ripened cheese.</title>
        <authorList>
            <consortium name="US DOE Joint Genome Institute (JGI-PGF)"/>
            <person name="Walter F."/>
            <person name="Albersmeier A."/>
            <person name="Kalinowski J."/>
            <person name="Ruckert C."/>
        </authorList>
    </citation>
    <scope>NUCLEOTIDE SEQUENCE</scope>
    <source>
        <strain evidence="9">CGMCC 1.12777</strain>
    </source>
</reference>
<dbReference type="Proteomes" id="UP000656813">
    <property type="component" value="Unassembled WGS sequence"/>
</dbReference>
<name>A0A8J2ZY36_9BACL</name>
<evidence type="ECO:0000256" key="4">
    <source>
        <dbReference type="ARBA" id="ARBA00022777"/>
    </source>
</evidence>
<reference evidence="9" key="2">
    <citation type="submission" date="2020-09" db="EMBL/GenBank/DDBJ databases">
        <authorList>
            <person name="Sun Q."/>
            <person name="Zhou Y."/>
        </authorList>
    </citation>
    <scope>NUCLEOTIDE SEQUENCE</scope>
    <source>
        <strain evidence="9">CGMCC 1.12777</strain>
    </source>
</reference>
<dbReference type="Pfam" id="PF07005">
    <property type="entry name" value="SBD_N"/>
    <property type="match status" value="1"/>
</dbReference>